<sequence length="133" mass="15431">MVVFKDIRTHVKAFNRLPGKLRMFFSGYTDHPPPPPPPPPPLKQSSTLCRFMGKQNERTKTDKNSQRLAVSQVKTQKMIVQNCQLIKVEKTRRTGTCRTPVKRRRKPTRTWGLHIENAGTRHKNKADDKQEKT</sequence>
<protein>
    <submittedName>
        <fullName evidence="2">Uncharacterized protein</fullName>
    </submittedName>
</protein>
<dbReference type="SUPFAM" id="SSF101447">
    <property type="entry name" value="Formin homology 2 domain (FH2 domain)"/>
    <property type="match status" value="1"/>
</dbReference>
<dbReference type="Proteomes" id="UP001359485">
    <property type="component" value="Unassembled WGS sequence"/>
</dbReference>
<organism evidence="2 3">
    <name type="scientific">Polyplax serrata</name>
    <name type="common">Common mouse louse</name>
    <dbReference type="NCBI Taxonomy" id="468196"/>
    <lineage>
        <taxon>Eukaryota</taxon>
        <taxon>Metazoa</taxon>
        <taxon>Ecdysozoa</taxon>
        <taxon>Arthropoda</taxon>
        <taxon>Hexapoda</taxon>
        <taxon>Insecta</taxon>
        <taxon>Pterygota</taxon>
        <taxon>Neoptera</taxon>
        <taxon>Paraneoptera</taxon>
        <taxon>Psocodea</taxon>
        <taxon>Troctomorpha</taxon>
        <taxon>Phthiraptera</taxon>
        <taxon>Anoplura</taxon>
        <taxon>Polyplacidae</taxon>
        <taxon>Polyplax</taxon>
    </lineage>
</organism>
<evidence type="ECO:0000313" key="2">
    <source>
        <dbReference type="EMBL" id="KAK6634181.1"/>
    </source>
</evidence>
<feature type="region of interest" description="Disordered" evidence="1">
    <location>
        <begin position="95"/>
        <end position="133"/>
    </location>
</feature>
<name>A0ABR1B3T6_POLSC</name>
<comment type="caution">
    <text evidence="2">The sequence shown here is derived from an EMBL/GenBank/DDBJ whole genome shotgun (WGS) entry which is preliminary data.</text>
</comment>
<evidence type="ECO:0000256" key="1">
    <source>
        <dbReference type="SAM" id="MobiDB-lite"/>
    </source>
</evidence>
<keyword evidence="3" id="KW-1185">Reference proteome</keyword>
<gene>
    <name evidence="2" type="ORF">RUM44_004789</name>
</gene>
<evidence type="ECO:0000313" key="3">
    <source>
        <dbReference type="Proteomes" id="UP001359485"/>
    </source>
</evidence>
<proteinExistence type="predicted"/>
<dbReference type="EMBL" id="JAWJWF010000004">
    <property type="protein sequence ID" value="KAK6634181.1"/>
    <property type="molecule type" value="Genomic_DNA"/>
</dbReference>
<reference evidence="2 3" key="1">
    <citation type="submission" date="2023-09" db="EMBL/GenBank/DDBJ databases">
        <title>Genomes of two closely related lineages of the louse Polyplax serrata with different host specificities.</title>
        <authorList>
            <person name="Martinu J."/>
            <person name="Tarabai H."/>
            <person name="Stefka J."/>
            <person name="Hypsa V."/>
        </authorList>
    </citation>
    <scope>NUCLEOTIDE SEQUENCE [LARGE SCALE GENOMIC DNA]</scope>
    <source>
        <strain evidence="2">98ZLc_SE</strain>
    </source>
</reference>
<accession>A0ABR1B3T6</accession>